<organism evidence="1">
    <name type="scientific">Ganoderma boninense</name>
    <dbReference type="NCBI Taxonomy" id="34458"/>
    <lineage>
        <taxon>Eukaryota</taxon>
        <taxon>Fungi</taxon>
        <taxon>Dikarya</taxon>
        <taxon>Basidiomycota</taxon>
        <taxon>Agaricomycotina</taxon>
        <taxon>Agaricomycetes</taxon>
        <taxon>Polyporales</taxon>
        <taxon>Polyporaceae</taxon>
        <taxon>Ganoderma</taxon>
    </lineage>
</organism>
<dbReference type="AlphaFoldDB" id="A0A5K1K1K8"/>
<evidence type="ECO:0000313" key="1">
    <source>
        <dbReference type="EMBL" id="VWO98275.1"/>
    </source>
</evidence>
<reference evidence="1" key="1">
    <citation type="submission" date="2019-10" db="EMBL/GenBank/DDBJ databases">
        <authorList>
            <person name="Nor Muhammad N."/>
        </authorList>
    </citation>
    <scope>NUCLEOTIDE SEQUENCE</scope>
</reference>
<protein>
    <submittedName>
        <fullName evidence="1">Peroxisomal hydratase-dehydrogenase-epimerase</fullName>
    </submittedName>
</protein>
<accession>A0A5K1K1K8</accession>
<proteinExistence type="predicted"/>
<name>A0A5K1K1K8_9APHY</name>
<gene>
    <name evidence="1" type="primary">G4MZY1</name>
</gene>
<dbReference type="EMBL" id="LR726847">
    <property type="protein sequence ID" value="VWO98275.1"/>
    <property type="molecule type" value="Genomic_DNA"/>
</dbReference>
<sequence length="124" mass="14085">MEHQGERNAAVGDDFAQCGADGFVHSVRRLRHRLRPAAYAEGSPTVALVRNMLIESTVENQKKYGFGDPEKGVQKMWELSKLENPPLRLVLGKDINKHAREYVAQLTKEMGEYESWSDHLGFED</sequence>